<accession>A0A212U1T6</accession>
<comment type="cofactor">
    <cofactor evidence="1 13">
        <name>Ca(2+)</name>
        <dbReference type="ChEBI" id="CHEBI:29108"/>
    </cofactor>
</comment>
<keyword evidence="5 13" id="KW-0479">Metal-binding</keyword>
<feature type="binding site" evidence="13">
    <location>
        <position position="229"/>
    </location>
    <ligand>
        <name>Ca(2+)</name>
        <dbReference type="ChEBI" id="CHEBI:29108"/>
    </ligand>
</feature>
<evidence type="ECO:0000256" key="7">
    <source>
        <dbReference type="ARBA" id="ARBA00022837"/>
    </source>
</evidence>
<evidence type="ECO:0000256" key="4">
    <source>
        <dbReference type="ARBA" id="ARBA00012094"/>
    </source>
</evidence>
<feature type="binding site" evidence="12">
    <location>
        <position position="342"/>
    </location>
    <ligand>
        <name>substrate</name>
    </ligand>
</feature>
<dbReference type="Pfam" id="PF09298">
    <property type="entry name" value="FAA_hydrolase_N"/>
    <property type="match status" value="1"/>
</dbReference>
<keyword evidence="8 13" id="KW-0460">Magnesium</keyword>
<feature type="domain" description="Fumarylacetoacetase-like C-terminal" evidence="14">
    <location>
        <begin position="121"/>
        <end position="405"/>
    </location>
</feature>
<sequence>MDRWPDLPADHPFGPTNLPYGAFLTRDAARARIGVRIGDEVLDLPGLLQADGLADSSIWAGALLEPTLNRFLELGHTAWAGARAWLLETFADPERNDAVRRHLHPLDEVELVLPFRPADYVDFYASEQHATNVGRIFRPDQAPLTPNWKHLPIGYHGRSSTIVVSGTDVVRPSGQRRPKDAEIPTFGPSQRLDIEAELGFLVGGPTAVGQPVGIDEAEEHLFGVMLFNDWSARDLQAWEYVPLGPFLGKSFASSVSAWVVPLAALCEARVDLPEQDPQPLEYLRGDGSGLFGLDIRMEVRLNGTVVARPPYREMYWSPAQMLAHLTVNGAALSAGDVFASGTVSGNAREERGSFLELSWSGQEPMVLDDGSERSFLQDGDTVTITGWAPGPDGTRIGLGEVTGTITPANHPG</sequence>
<feature type="binding site" evidence="12">
    <location>
        <position position="138"/>
    </location>
    <ligand>
        <name>substrate</name>
    </ligand>
</feature>
<evidence type="ECO:0000256" key="5">
    <source>
        <dbReference type="ARBA" id="ARBA00022723"/>
    </source>
</evidence>
<dbReference type="SUPFAM" id="SSF56529">
    <property type="entry name" value="FAH"/>
    <property type="match status" value="1"/>
</dbReference>
<dbReference type="EMBL" id="FYEZ01000002">
    <property type="protein sequence ID" value="SNC72081.1"/>
    <property type="molecule type" value="Genomic_DNA"/>
</dbReference>
<dbReference type="InterPro" id="IPR005959">
    <property type="entry name" value="Fumarylacetoacetase"/>
</dbReference>
<evidence type="ECO:0000313" key="16">
    <source>
        <dbReference type="EMBL" id="SNC72081.1"/>
    </source>
</evidence>
<gene>
    <name evidence="16" type="ORF">SAMN05445756_1719</name>
</gene>
<dbReference type="UniPathway" id="UPA00139">
    <property type="reaction ID" value="UER00341"/>
</dbReference>
<proteinExistence type="predicted"/>
<name>A0A212U1T6_9MICO</name>
<dbReference type="NCBIfam" id="TIGR01266">
    <property type="entry name" value="fum_ac_acetase"/>
    <property type="match status" value="1"/>
</dbReference>
<evidence type="ECO:0000256" key="9">
    <source>
        <dbReference type="ARBA" id="ARBA00022878"/>
    </source>
</evidence>
<dbReference type="Gene3D" id="2.30.30.230">
    <property type="entry name" value="Fumarylacetoacetase, N-terminal domain"/>
    <property type="match status" value="1"/>
</dbReference>
<feature type="active site" description="Proton acceptor" evidence="11">
    <location>
        <position position="129"/>
    </location>
</feature>
<evidence type="ECO:0000256" key="6">
    <source>
        <dbReference type="ARBA" id="ARBA00022801"/>
    </source>
</evidence>
<evidence type="ECO:0000256" key="2">
    <source>
        <dbReference type="ARBA" id="ARBA00001946"/>
    </source>
</evidence>
<dbReference type="SUPFAM" id="SSF63433">
    <property type="entry name" value="Fumarylacetoacetate hydrolase, FAH, N-terminal domain"/>
    <property type="match status" value="1"/>
</dbReference>
<dbReference type="Gene3D" id="3.90.850.10">
    <property type="entry name" value="Fumarylacetoacetase-like, C-terminal domain"/>
    <property type="match status" value="1"/>
</dbReference>
<reference evidence="16 17" key="1">
    <citation type="submission" date="2017-06" db="EMBL/GenBank/DDBJ databases">
        <authorList>
            <person name="Kim H.J."/>
            <person name="Triplett B.A."/>
        </authorList>
    </citation>
    <scope>NUCLEOTIDE SEQUENCE [LARGE SCALE GENOMIC DNA]</scope>
    <source>
        <strain evidence="16 17">DSM 22179</strain>
    </source>
</reference>
<evidence type="ECO:0000256" key="8">
    <source>
        <dbReference type="ARBA" id="ARBA00022842"/>
    </source>
</evidence>
<organism evidence="16 17">
    <name type="scientific">Kytococcus aerolatus</name>
    <dbReference type="NCBI Taxonomy" id="592308"/>
    <lineage>
        <taxon>Bacteria</taxon>
        <taxon>Bacillati</taxon>
        <taxon>Actinomycetota</taxon>
        <taxon>Actinomycetes</taxon>
        <taxon>Micrococcales</taxon>
        <taxon>Kytococcaceae</taxon>
        <taxon>Kytococcus</taxon>
    </lineage>
</organism>
<dbReference type="RefSeq" id="WP_088818646.1">
    <property type="nucleotide sequence ID" value="NZ_FYEZ01000002.1"/>
</dbReference>
<protein>
    <recommendedName>
        <fullName evidence="4">fumarylacetoacetase</fullName>
        <ecNumber evidence="4">3.7.1.2</ecNumber>
    </recommendedName>
</protein>
<dbReference type="PANTHER" id="PTHR43069:SF2">
    <property type="entry name" value="FUMARYLACETOACETASE"/>
    <property type="match status" value="1"/>
</dbReference>
<evidence type="ECO:0000259" key="14">
    <source>
        <dbReference type="Pfam" id="PF01557"/>
    </source>
</evidence>
<feature type="binding site" evidence="12">
    <location>
        <position position="236"/>
    </location>
    <ligand>
        <name>substrate</name>
    </ligand>
</feature>
<dbReference type="Pfam" id="PF01557">
    <property type="entry name" value="FAA_hydrolase"/>
    <property type="match status" value="1"/>
</dbReference>
<dbReference type="AlphaFoldDB" id="A0A212U1T6"/>
<evidence type="ECO:0000256" key="3">
    <source>
        <dbReference type="ARBA" id="ARBA00004782"/>
    </source>
</evidence>
<feature type="binding site" evidence="12">
    <location>
        <position position="240"/>
    </location>
    <ligand>
        <name>substrate</name>
    </ligand>
</feature>
<keyword evidence="9" id="KW-0828">Tyrosine catabolism</keyword>
<evidence type="ECO:0000256" key="13">
    <source>
        <dbReference type="PIRSR" id="PIRSR605959-3"/>
    </source>
</evidence>
<keyword evidence="17" id="KW-1185">Reference proteome</keyword>
<evidence type="ECO:0000256" key="11">
    <source>
        <dbReference type="PIRSR" id="PIRSR605959-1"/>
    </source>
</evidence>
<evidence type="ECO:0000256" key="1">
    <source>
        <dbReference type="ARBA" id="ARBA00001913"/>
    </source>
</evidence>
<dbReference type="InterPro" id="IPR036462">
    <property type="entry name" value="Fumarylacetoacetase_N_sf"/>
</dbReference>
<feature type="binding site" evidence="13">
    <location>
        <position position="195"/>
    </location>
    <ligand>
        <name>Ca(2+)</name>
        <dbReference type="ChEBI" id="CHEBI:29108"/>
    </ligand>
</feature>
<keyword evidence="10" id="KW-0585">Phenylalanine catabolism</keyword>
<evidence type="ECO:0000256" key="12">
    <source>
        <dbReference type="PIRSR" id="PIRSR605959-2"/>
    </source>
</evidence>
<dbReference type="GO" id="GO:0046872">
    <property type="term" value="F:metal ion binding"/>
    <property type="evidence" value="ECO:0007669"/>
    <property type="project" value="UniProtKB-KW"/>
</dbReference>
<dbReference type="GO" id="GO:0006572">
    <property type="term" value="P:L-tyrosine catabolic process"/>
    <property type="evidence" value="ECO:0007669"/>
    <property type="project" value="UniProtKB-KW"/>
</dbReference>
<feature type="binding site" evidence="13">
    <location>
        <position position="229"/>
    </location>
    <ligand>
        <name>Mg(2+)</name>
        <dbReference type="ChEBI" id="CHEBI:18420"/>
    </ligand>
</feature>
<dbReference type="GO" id="GO:0006559">
    <property type="term" value="P:L-phenylalanine catabolic process"/>
    <property type="evidence" value="ECO:0007669"/>
    <property type="project" value="UniProtKB-UniPathway"/>
</dbReference>
<comment type="cofactor">
    <cofactor evidence="2 13">
        <name>Mg(2+)</name>
        <dbReference type="ChEBI" id="CHEBI:18420"/>
    </cofactor>
</comment>
<keyword evidence="6 16" id="KW-0378">Hydrolase</keyword>
<dbReference type="InterPro" id="IPR015377">
    <property type="entry name" value="Fumarylacetoacetase_N"/>
</dbReference>
<dbReference type="OrthoDB" id="2273115at2"/>
<keyword evidence="7 13" id="KW-0106">Calcium</keyword>
<evidence type="ECO:0000256" key="10">
    <source>
        <dbReference type="ARBA" id="ARBA00023232"/>
    </source>
</evidence>
<feature type="domain" description="Fumarylacetoacetase N-terminal" evidence="15">
    <location>
        <begin position="17"/>
        <end position="114"/>
    </location>
</feature>
<feature type="binding site" evidence="13">
    <location>
        <position position="249"/>
    </location>
    <ligand>
        <name>Mg(2+)</name>
        <dbReference type="ChEBI" id="CHEBI:18420"/>
    </ligand>
</feature>
<evidence type="ECO:0000313" key="17">
    <source>
        <dbReference type="Proteomes" id="UP000198122"/>
    </source>
</evidence>
<dbReference type="FunFam" id="3.90.850.10:FF:000011">
    <property type="entry name" value="Fumarylacetoacetase"/>
    <property type="match status" value="1"/>
</dbReference>
<dbReference type="InterPro" id="IPR036663">
    <property type="entry name" value="Fumarylacetoacetase_C_sf"/>
</dbReference>
<dbReference type="EC" id="3.7.1.2" evidence="4"/>
<feature type="binding site" evidence="13">
    <location>
        <position position="122"/>
    </location>
    <ligand>
        <name>Ca(2+)</name>
        <dbReference type="ChEBI" id="CHEBI:29108"/>
    </ligand>
</feature>
<dbReference type="PANTHER" id="PTHR43069">
    <property type="entry name" value="FUMARYLACETOACETASE"/>
    <property type="match status" value="1"/>
</dbReference>
<feature type="binding site" evidence="13">
    <location>
        <position position="253"/>
    </location>
    <ligand>
        <name>Mg(2+)</name>
        <dbReference type="ChEBI" id="CHEBI:18420"/>
    </ligand>
</feature>
<dbReference type="InterPro" id="IPR011234">
    <property type="entry name" value="Fumarylacetoacetase-like_C"/>
</dbReference>
<evidence type="ECO:0000259" key="15">
    <source>
        <dbReference type="Pfam" id="PF09298"/>
    </source>
</evidence>
<feature type="binding site" evidence="12">
    <location>
        <position position="124"/>
    </location>
    <ligand>
        <name>substrate</name>
    </ligand>
</feature>
<dbReference type="Proteomes" id="UP000198122">
    <property type="component" value="Unassembled WGS sequence"/>
</dbReference>
<dbReference type="GO" id="GO:0004334">
    <property type="term" value="F:fumarylacetoacetase activity"/>
    <property type="evidence" value="ECO:0007669"/>
    <property type="project" value="UniProtKB-EC"/>
</dbReference>
<feature type="binding site" evidence="13">
    <location>
        <position position="197"/>
    </location>
    <ligand>
        <name>Ca(2+)</name>
        <dbReference type="ChEBI" id="CHEBI:29108"/>
    </ligand>
</feature>
<dbReference type="GO" id="GO:1902000">
    <property type="term" value="P:homogentisate catabolic process"/>
    <property type="evidence" value="ECO:0007669"/>
    <property type="project" value="TreeGrafter"/>
</dbReference>
<comment type="pathway">
    <text evidence="3">Amino-acid degradation; L-phenylalanine degradation; acetoacetate and fumarate from L-phenylalanine: step 6/6.</text>
</comment>